<comment type="caution">
    <text evidence="13">The sequence shown here is derived from an EMBL/GenBank/DDBJ whole genome shotgun (WGS) entry which is preliminary data.</text>
</comment>
<dbReference type="AlphaFoldDB" id="A0AAV9UF93"/>
<evidence type="ECO:0000256" key="5">
    <source>
        <dbReference type="ARBA" id="ARBA00022824"/>
    </source>
</evidence>
<sequence>MQCSFRPSSLVSVVLSTLIILNLLYFFKKFGYINAPVIPIVVSTDASDHVHPDSGPAGAVVAATTVVQWKTITAATTQTVTDKPLPIPPAATDTPGSVRIPNPQLANLPSDYVHDERDEKWCEDRYGPSYLETIAKNARPYCTPSSRSQFDCLHSIMDGESRRDSFCIARNVAFDSGRFHIDCDLRDRTEPDLQGLPFPDQFSPYWYETGPRFIMAQFTQFSPKSAAAFDSQACGSATAKRDDSYKVLIKREGGMNYWHTLMEILSFYFSIDALQMAIDRKTGRPYMSPEDTSKIQVVILDDHKNLAYRDLWSYFSDKPILHISNYTESAATIPCLDNLIIPLPGASNPLWQGDWEPRTCDHSLLVDTVRSRILKHLDISTDRDFKAPVNVTILDRRGSRKLTNARELIHALKAAYPAVHVSVVDMAPLTLREQLDIIVRTDVLVGVHGAGHTHGFFLPPQSSVVEILPDDLAHRGFRNLASLRGLRYFSGHAPMVSKDKNGAKGDWHEEDVAYDKAAFMKLMEAAIQSVAHRGLIDSDADV</sequence>
<evidence type="ECO:0000256" key="4">
    <source>
        <dbReference type="ARBA" id="ARBA00022729"/>
    </source>
</evidence>
<keyword evidence="6" id="KW-0325">Glycoprotein</keyword>
<feature type="domain" description="Glycosyltransferase 61 catalytic" evidence="12">
    <location>
        <begin position="347"/>
        <end position="465"/>
    </location>
</feature>
<evidence type="ECO:0000256" key="3">
    <source>
        <dbReference type="ARBA" id="ARBA00022679"/>
    </source>
</evidence>
<keyword evidence="2" id="KW-0328">Glycosyltransferase</keyword>
<keyword evidence="11" id="KW-1133">Transmembrane helix</keyword>
<dbReference type="InterPro" id="IPR007657">
    <property type="entry name" value="Glycosyltransferase_61"/>
</dbReference>
<evidence type="ECO:0000256" key="11">
    <source>
        <dbReference type="SAM" id="Phobius"/>
    </source>
</evidence>
<reference evidence="13 14" key="1">
    <citation type="submission" date="2019-10" db="EMBL/GenBank/DDBJ databases">
        <authorList>
            <person name="Palmer J.M."/>
        </authorList>
    </citation>
    <scope>NUCLEOTIDE SEQUENCE [LARGE SCALE GENOMIC DNA]</scope>
    <source>
        <strain evidence="13 14">TWF696</strain>
    </source>
</reference>
<evidence type="ECO:0000256" key="10">
    <source>
        <dbReference type="ARBA" id="ARBA00049432"/>
    </source>
</evidence>
<evidence type="ECO:0000256" key="1">
    <source>
        <dbReference type="ARBA" id="ARBA00011970"/>
    </source>
</evidence>
<dbReference type="InterPro" id="IPR049625">
    <property type="entry name" value="Glyco_transf_61_cat"/>
</dbReference>
<keyword evidence="5" id="KW-0256">Endoplasmic reticulum</keyword>
<keyword evidence="4" id="KW-0732">Signal</keyword>
<name>A0AAV9UF93_9PEZI</name>
<comment type="catalytic activity">
    <reaction evidence="10">
        <text>L-threonyl-[protein] + UDP-N-acetyl-alpha-D-glucosamine = 3-O-(N-acetyl-beta-D-glucosaminyl)-L-threonyl-[protein] + UDP + H(+)</text>
        <dbReference type="Rhea" id="RHEA:48908"/>
        <dbReference type="Rhea" id="RHEA-COMP:11060"/>
        <dbReference type="Rhea" id="RHEA-COMP:12252"/>
        <dbReference type="ChEBI" id="CHEBI:15378"/>
        <dbReference type="ChEBI" id="CHEBI:30013"/>
        <dbReference type="ChEBI" id="CHEBI:57705"/>
        <dbReference type="ChEBI" id="CHEBI:58223"/>
        <dbReference type="ChEBI" id="CHEBI:90840"/>
        <dbReference type="EC" id="2.4.1.255"/>
    </reaction>
</comment>
<evidence type="ECO:0000259" key="12">
    <source>
        <dbReference type="Pfam" id="PF04577"/>
    </source>
</evidence>
<dbReference type="EMBL" id="JAVHNQ010000007">
    <property type="protein sequence ID" value="KAK6341183.1"/>
    <property type="molecule type" value="Genomic_DNA"/>
</dbReference>
<feature type="transmembrane region" description="Helical" evidence="11">
    <location>
        <begin position="7"/>
        <end position="27"/>
    </location>
</feature>
<dbReference type="Proteomes" id="UP001375240">
    <property type="component" value="Unassembled WGS sequence"/>
</dbReference>
<dbReference type="GO" id="GO:0097363">
    <property type="term" value="F:protein O-acetylglucosaminyltransferase activity"/>
    <property type="evidence" value="ECO:0007669"/>
    <property type="project" value="UniProtKB-EC"/>
</dbReference>
<accession>A0AAV9UF93</accession>
<evidence type="ECO:0000256" key="8">
    <source>
        <dbReference type="ARBA" id="ARBA00042574"/>
    </source>
</evidence>
<dbReference type="GO" id="GO:0005788">
    <property type="term" value="C:endoplasmic reticulum lumen"/>
    <property type="evidence" value="ECO:0007669"/>
    <property type="project" value="TreeGrafter"/>
</dbReference>
<evidence type="ECO:0000313" key="14">
    <source>
        <dbReference type="Proteomes" id="UP001375240"/>
    </source>
</evidence>
<evidence type="ECO:0000256" key="7">
    <source>
        <dbReference type="ARBA" id="ARBA00040944"/>
    </source>
</evidence>
<dbReference type="EC" id="2.4.1.255" evidence="1"/>
<dbReference type="PANTHER" id="PTHR20961">
    <property type="entry name" value="GLYCOSYLTRANSFERASE"/>
    <property type="match status" value="1"/>
</dbReference>
<keyword evidence="11" id="KW-0812">Transmembrane</keyword>
<evidence type="ECO:0000256" key="2">
    <source>
        <dbReference type="ARBA" id="ARBA00022676"/>
    </source>
</evidence>
<evidence type="ECO:0000313" key="13">
    <source>
        <dbReference type="EMBL" id="KAK6341183.1"/>
    </source>
</evidence>
<dbReference type="Pfam" id="PF04577">
    <property type="entry name" value="Glyco_transf_61"/>
    <property type="match status" value="1"/>
</dbReference>
<gene>
    <name evidence="13" type="ORF">TWF696_008270</name>
</gene>
<protein>
    <recommendedName>
        <fullName evidence="7">EGF domain-specific O-linked N-acetylglucosamine transferase</fullName>
        <ecNumber evidence="1">2.4.1.255</ecNumber>
    </recommendedName>
    <alternativeName>
        <fullName evidence="8">Extracellular O-linked N-acetylglucosamine transferase</fullName>
    </alternativeName>
</protein>
<evidence type="ECO:0000256" key="9">
    <source>
        <dbReference type="ARBA" id="ARBA00048317"/>
    </source>
</evidence>
<keyword evidence="14" id="KW-1185">Reference proteome</keyword>
<dbReference type="PANTHER" id="PTHR20961:SF148">
    <property type="entry name" value="EGF DOMAIN-SPECIFIC O-LINKED N-ACETYLGLUCOSAMINE TRANSFERASE"/>
    <property type="match status" value="1"/>
</dbReference>
<proteinExistence type="predicted"/>
<organism evidence="13 14">
    <name type="scientific">Orbilia brochopaga</name>
    <dbReference type="NCBI Taxonomy" id="3140254"/>
    <lineage>
        <taxon>Eukaryota</taxon>
        <taxon>Fungi</taxon>
        <taxon>Dikarya</taxon>
        <taxon>Ascomycota</taxon>
        <taxon>Pezizomycotina</taxon>
        <taxon>Orbiliomycetes</taxon>
        <taxon>Orbiliales</taxon>
        <taxon>Orbiliaceae</taxon>
        <taxon>Orbilia</taxon>
    </lineage>
</organism>
<comment type="catalytic activity">
    <reaction evidence="9">
        <text>L-seryl-[protein] + UDP-N-acetyl-alpha-D-glucosamine = 3-O-(N-acetyl-beta-D-glucosaminyl)-L-seryl-[protein] + UDP + H(+)</text>
        <dbReference type="Rhea" id="RHEA:48904"/>
        <dbReference type="Rhea" id="RHEA-COMP:9863"/>
        <dbReference type="Rhea" id="RHEA-COMP:12251"/>
        <dbReference type="ChEBI" id="CHEBI:15378"/>
        <dbReference type="ChEBI" id="CHEBI:29999"/>
        <dbReference type="ChEBI" id="CHEBI:57705"/>
        <dbReference type="ChEBI" id="CHEBI:58223"/>
        <dbReference type="ChEBI" id="CHEBI:90838"/>
        <dbReference type="EC" id="2.4.1.255"/>
    </reaction>
</comment>
<keyword evidence="3" id="KW-0808">Transferase</keyword>
<evidence type="ECO:0000256" key="6">
    <source>
        <dbReference type="ARBA" id="ARBA00023180"/>
    </source>
</evidence>
<keyword evidence="11" id="KW-0472">Membrane</keyword>